<evidence type="ECO:0000313" key="5">
    <source>
        <dbReference type="Proteomes" id="UP001149163"/>
    </source>
</evidence>
<dbReference type="PROSITE" id="PS50088">
    <property type="entry name" value="ANK_REPEAT"/>
    <property type="match status" value="8"/>
</dbReference>
<feature type="repeat" description="ANK" evidence="3">
    <location>
        <begin position="120"/>
        <end position="152"/>
    </location>
</feature>
<feature type="repeat" description="ANK" evidence="3">
    <location>
        <begin position="87"/>
        <end position="119"/>
    </location>
</feature>
<feature type="repeat" description="ANK" evidence="3">
    <location>
        <begin position="541"/>
        <end position="573"/>
    </location>
</feature>
<feature type="repeat" description="ANK" evidence="3">
    <location>
        <begin position="465"/>
        <end position="497"/>
    </location>
</feature>
<dbReference type="Pfam" id="PF12796">
    <property type="entry name" value="Ank_2"/>
    <property type="match status" value="5"/>
</dbReference>
<evidence type="ECO:0000256" key="2">
    <source>
        <dbReference type="ARBA" id="ARBA00023043"/>
    </source>
</evidence>
<reference evidence="4" key="2">
    <citation type="journal article" date="2023" name="IMA Fungus">
        <title>Comparative genomic study of the Penicillium genus elucidates a diverse pangenome and 15 lateral gene transfer events.</title>
        <authorList>
            <person name="Petersen C."/>
            <person name="Sorensen T."/>
            <person name="Nielsen M.R."/>
            <person name="Sondergaard T.E."/>
            <person name="Sorensen J.L."/>
            <person name="Fitzpatrick D.A."/>
            <person name="Frisvad J.C."/>
            <person name="Nielsen K.L."/>
        </authorList>
    </citation>
    <scope>NUCLEOTIDE SEQUENCE</scope>
    <source>
        <strain evidence="4">IBT 26290</strain>
    </source>
</reference>
<reference evidence="4" key="1">
    <citation type="submission" date="2022-11" db="EMBL/GenBank/DDBJ databases">
        <authorList>
            <person name="Petersen C."/>
        </authorList>
    </citation>
    <scope>NUCLEOTIDE SEQUENCE</scope>
    <source>
        <strain evidence="4">IBT 26290</strain>
    </source>
</reference>
<feature type="repeat" description="ANK" evidence="3">
    <location>
        <begin position="337"/>
        <end position="369"/>
    </location>
</feature>
<dbReference type="EMBL" id="JAPQKN010000001">
    <property type="protein sequence ID" value="KAJ5174608.1"/>
    <property type="molecule type" value="Genomic_DNA"/>
</dbReference>
<organism evidence="4 5">
    <name type="scientific">Penicillium canariense</name>
    <dbReference type="NCBI Taxonomy" id="189055"/>
    <lineage>
        <taxon>Eukaryota</taxon>
        <taxon>Fungi</taxon>
        <taxon>Dikarya</taxon>
        <taxon>Ascomycota</taxon>
        <taxon>Pezizomycotina</taxon>
        <taxon>Eurotiomycetes</taxon>
        <taxon>Eurotiomycetidae</taxon>
        <taxon>Eurotiales</taxon>
        <taxon>Aspergillaceae</taxon>
        <taxon>Penicillium</taxon>
    </lineage>
</organism>
<accession>A0A9W9IBH5</accession>
<dbReference type="InterPro" id="IPR036770">
    <property type="entry name" value="Ankyrin_rpt-contain_sf"/>
</dbReference>
<dbReference type="OrthoDB" id="366390at2759"/>
<keyword evidence="1" id="KW-0677">Repeat</keyword>
<dbReference type="InterPro" id="IPR002110">
    <property type="entry name" value="Ankyrin_rpt"/>
</dbReference>
<dbReference type="PANTHER" id="PTHR24123">
    <property type="entry name" value="ANKYRIN REPEAT-CONTAINING"/>
    <property type="match status" value="1"/>
</dbReference>
<dbReference type="RefSeq" id="XP_056546216.1">
    <property type="nucleotide sequence ID" value="XM_056682610.1"/>
</dbReference>
<evidence type="ECO:0000313" key="4">
    <source>
        <dbReference type="EMBL" id="KAJ5174608.1"/>
    </source>
</evidence>
<feature type="repeat" description="ANK" evidence="3">
    <location>
        <begin position="574"/>
        <end position="606"/>
    </location>
</feature>
<feature type="repeat" description="ANK" evidence="3">
    <location>
        <begin position="508"/>
        <end position="540"/>
    </location>
</feature>
<dbReference type="AlphaFoldDB" id="A0A9W9IBH5"/>
<dbReference type="InterPro" id="IPR051165">
    <property type="entry name" value="Multifunctional_ANK_Repeat"/>
</dbReference>
<dbReference type="PROSITE" id="PS50297">
    <property type="entry name" value="ANK_REP_REGION"/>
    <property type="match status" value="7"/>
</dbReference>
<protein>
    <submittedName>
        <fullName evidence="4">Uncharacterized protein</fullName>
    </submittedName>
</protein>
<comment type="caution">
    <text evidence="4">The sequence shown here is derived from an EMBL/GenBank/DDBJ whole genome shotgun (WGS) entry which is preliminary data.</text>
</comment>
<dbReference type="SMART" id="SM00248">
    <property type="entry name" value="ANK"/>
    <property type="match status" value="14"/>
</dbReference>
<proteinExistence type="predicted"/>
<dbReference type="GeneID" id="81421786"/>
<keyword evidence="5" id="KW-1185">Reference proteome</keyword>
<evidence type="ECO:0000256" key="3">
    <source>
        <dbReference type="PROSITE-ProRule" id="PRU00023"/>
    </source>
</evidence>
<dbReference type="SUPFAM" id="SSF48403">
    <property type="entry name" value="Ankyrin repeat"/>
    <property type="match status" value="3"/>
</dbReference>
<sequence>MVQHNAMRALLPNEILITIAGHLEPEACYALLQGVHGLEGILPKKEFRRQGTWSGNTIIHLAAQRGDLRLTKSLYSRGVDIHLKNRRGITPLAAASRRGNRSLVEFLISTGATVNAQDKRGLTALHNAAYKGADRVVQILLDAGADPFLEANHRGTTALDWACKNGHLSTVALLFNCLEKHEEIPPVWGSALEIAAKNGRTAVVQFLIDSKFEISDRALHLAVGSGNARTVKLLLSHKDFCERVKDVALPQAAMRGYHSTAKALISLGMNISNDDGLLAASLGQSGSVKILRALSLVGVDFSKSNNSKPVLLSFAASRGNTGMVKYLAHLGWLTPDIGIQALSAATRRGQSAVAKIFLDHGFKLDTKDEENAISEASDAGHLEILKLFPGSGASILSLYPAICQRQVSLVEEIMNSGIDTSSPDRNLQMKLRTCLWHAVQNGDTGIVRLLLNAGVSPETQGFWLDKPSALYRAAQRGHLEIVKLLVQAGADVCRENHVLYSRFLQGAHGYTALYTATTYRHLAVMKYLIHSGASVFFQGAEGHTVLHAAARSRCSLTVSLLLEAGADVSIEASCGGTPLHYAAQYGRLQAVQILLHAGADPLARNRNRRSPRDLAMDYDYAEVAAVLEEAAD</sequence>
<name>A0A9W9IBH5_9EURO</name>
<feature type="repeat" description="ANK" evidence="3">
    <location>
        <begin position="54"/>
        <end position="86"/>
    </location>
</feature>
<keyword evidence="2 3" id="KW-0040">ANK repeat</keyword>
<dbReference type="PRINTS" id="PR01415">
    <property type="entry name" value="ANKYRIN"/>
</dbReference>
<evidence type="ECO:0000256" key="1">
    <source>
        <dbReference type="ARBA" id="ARBA00022737"/>
    </source>
</evidence>
<dbReference type="PANTHER" id="PTHR24123:SF33">
    <property type="entry name" value="PROTEIN HOS4"/>
    <property type="match status" value="1"/>
</dbReference>
<dbReference type="Proteomes" id="UP001149163">
    <property type="component" value="Unassembled WGS sequence"/>
</dbReference>
<dbReference type="Gene3D" id="1.25.40.20">
    <property type="entry name" value="Ankyrin repeat-containing domain"/>
    <property type="match status" value="2"/>
</dbReference>
<gene>
    <name evidence="4" type="ORF">N7482_000485</name>
</gene>